<keyword evidence="1" id="KW-0472">Membrane</keyword>
<reference evidence="2 3" key="1">
    <citation type="journal article" date="2016" name="Nat. Commun.">
        <title>Thousands of microbial genomes shed light on interconnected biogeochemical processes in an aquifer system.</title>
        <authorList>
            <person name="Anantharaman K."/>
            <person name="Brown C.T."/>
            <person name="Hug L.A."/>
            <person name="Sharon I."/>
            <person name="Castelle C.J."/>
            <person name="Probst A.J."/>
            <person name="Thomas B.C."/>
            <person name="Singh A."/>
            <person name="Wilkins M.J."/>
            <person name="Karaoz U."/>
            <person name="Brodie E.L."/>
            <person name="Williams K.H."/>
            <person name="Hubbard S.S."/>
            <person name="Banfield J.F."/>
        </authorList>
    </citation>
    <scope>NUCLEOTIDE SEQUENCE [LARGE SCALE GENOMIC DNA]</scope>
</reference>
<keyword evidence="1" id="KW-0812">Transmembrane</keyword>
<evidence type="ECO:0000313" key="2">
    <source>
        <dbReference type="EMBL" id="OHA55317.1"/>
    </source>
</evidence>
<gene>
    <name evidence="2" type="ORF">A2388_00355</name>
</gene>
<accession>A0A1G2Q433</accession>
<name>A0A1G2Q433_9BACT</name>
<organism evidence="2 3">
    <name type="scientific">Candidatus Veblenbacteria bacterium RIFOXYB1_FULL_43_13</name>
    <dbReference type="NCBI Taxonomy" id="1802426"/>
    <lineage>
        <taxon>Bacteria</taxon>
        <taxon>Candidatus Vebleniibacteriota</taxon>
    </lineage>
</organism>
<sequence length="74" mass="8610">MRRSSASPYYHKSLPNKYSRLSILILCLLLTIAFTAFSIWYNLNKSNNSEPGLFDYIGQKFQEGFESNNRLINN</sequence>
<dbReference type="EMBL" id="MHTC01000019">
    <property type="protein sequence ID" value="OHA55317.1"/>
    <property type="molecule type" value="Genomic_DNA"/>
</dbReference>
<evidence type="ECO:0000256" key="1">
    <source>
        <dbReference type="SAM" id="Phobius"/>
    </source>
</evidence>
<dbReference type="AlphaFoldDB" id="A0A1G2Q433"/>
<feature type="transmembrane region" description="Helical" evidence="1">
    <location>
        <begin position="21"/>
        <end position="41"/>
    </location>
</feature>
<dbReference type="Proteomes" id="UP000177575">
    <property type="component" value="Unassembled WGS sequence"/>
</dbReference>
<evidence type="ECO:0000313" key="3">
    <source>
        <dbReference type="Proteomes" id="UP000177575"/>
    </source>
</evidence>
<proteinExistence type="predicted"/>
<keyword evidence="1" id="KW-1133">Transmembrane helix</keyword>
<comment type="caution">
    <text evidence="2">The sequence shown here is derived from an EMBL/GenBank/DDBJ whole genome shotgun (WGS) entry which is preliminary data.</text>
</comment>
<protein>
    <submittedName>
        <fullName evidence="2">Uncharacterized protein</fullName>
    </submittedName>
</protein>